<evidence type="ECO:0000256" key="3">
    <source>
        <dbReference type="ARBA" id="ARBA00023024"/>
    </source>
</evidence>
<dbReference type="SUPFAM" id="SSF51445">
    <property type="entry name" value="(Trans)glycosidases"/>
    <property type="match status" value="1"/>
</dbReference>
<accession>A0A4U0PWM1</accession>
<gene>
    <name evidence="8" type="ORF">FAZ21_12055</name>
</gene>
<feature type="domain" description="HTH LytTR-type" evidence="6">
    <location>
        <begin position="670"/>
        <end position="735"/>
    </location>
</feature>
<sequence length="745" mass="82240">MAMRFRLFLAACLLCVSAVSAARAPAPRLVAYFPFWASYSHGAMLSDAPVERLTHLIYAYADLRPDGTVQPGDRFADLVKIQPGGNGTLRQGNFSLIPGLRERNPQLKVMIAIGGWNWTRHLSDVAADPALRHRFVASTLAFFDRYGFDGIEIDWRFPVAGGHPDTVHRADDLANYQLLLQALRHGCATRPNGCQIAITLPPQAESRAAGDYRALTEAVDFVSLIGTDFHGAWSTRTGHKSPLHGAPGIAEAVQALVADGLPRDKLVPMLPAQGVSWIGVPALRQGLDQPHRGTPWGTWDNEKTGPSGIYTLEEIGRLARGGDFVRQWDDAAQAETLYSAQKAQLVSFESPRAFAAKLAFVDREALGGVGLWEVSSDSPGSAGLITQAYRHYHPWRATWLGLRDQTPFGLPWLAALFALVLAVSATAWRLRRKRRRAVQGELITRDEFAAILATLPDDLRLTAHMAQQVRTRSAARLPSAGIAHLQRIVGDSLALCAQLQPLADTVVARHLRPPGQELADLQRFTAQLSGERSLEGMLDAMLRFLADDERVCAAQRLEADAPPESDDGDDEVLLLSASRCEALVRHATLADQQLALRFNAPLSETEEIYFRSLCNQVVLVRRQLQTLARQPQLLSELYDVASRRDKLQFIRADRGYSGIHASDLPSPIHITLRLRALRLYFDDSQLVQVHRSYLVRPGAVEGIRRARGGVELLIGRHTVPVARPYLASLKQRFPQWFALHAACDS</sequence>
<keyword evidence="3" id="KW-0146">Chitin degradation</keyword>
<dbReference type="SUPFAM" id="SSF54556">
    <property type="entry name" value="Chitinase insertion domain"/>
    <property type="match status" value="1"/>
</dbReference>
<dbReference type="SMART" id="SM00636">
    <property type="entry name" value="Glyco_18"/>
    <property type="match status" value="1"/>
</dbReference>
<evidence type="ECO:0000313" key="8">
    <source>
        <dbReference type="EMBL" id="TJZ72946.1"/>
    </source>
</evidence>
<dbReference type="PANTHER" id="PTHR11177">
    <property type="entry name" value="CHITINASE"/>
    <property type="match status" value="1"/>
</dbReference>
<proteinExistence type="predicted"/>
<dbReference type="GO" id="GO:0003677">
    <property type="term" value="F:DNA binding"/>
    <property type="evidence" value="ECO:0007669"/>
    <property type="project" value="InterPro"/>
</dbReference>
<keyword evidence="3" id="KW-0119">Carbohydrate metabolism</keyword>
<dbReference type="GO" id="GO:0008843">
    <property type="term" value="F:endochitinase activity"/>
    <property type="evidence" value="ECO:0007669"/>
    <property type="project" value="UniProtKB-EC"/>
</dbReference>
<dbReference type="Gene3D" id="3.10.50.10">
    <property type="match status" value="1"/>
</dbReference>
<dbReference type="Gene3D" id="3.20.20.80">
    <property type="entry name" value="Glycosidases"/>
    <property type="match status" value="1"/>
</dbReference>
<evidence type="ECO:0000256" key="2">
    <source>
        <dbReference type="ARBA" id="ARBA00012729"/>
    </source>
</evidence>
<comment type="catalytic activity">
    <reaction evidence="1">
        <text>Random endo-hydrolysis of N-acetyl-beta-D-glucosaminide (1-&gt;4)-beta-linkages in chitin and chitodextrins.</text>
        <dbReference type="EC" id="3.2.1.14"/>
    </reaction>
</comment>
<evidence type="ECO:0000313" key="9">
    <source>
        <dbReference type="Proteomes" id="UP000310016"/>
    </source>
</evidence>
<feature type="chain" id="PRO_5020329989" description="chitinase" evidence="5">
    <location>
        <begin position="22"/>
        <end position="745"/>
    </location>
</feature>
<dbReference type="Gene3D" id="2.40.50.1020">
    <property type="entry name" value="LytTr DNA-binding domain"/>
    <property type="match status" value="1"/>
</dbReference>
<dbReference type="Pfam" id="PF04397">
    <property type="entry name" value="LytTR"/>
    <property type="match status" value="1"/>
</dbReference>
<protein>
    <recommendedName>
        <fullName evidence="2">chitinase</fullName>
        <ecNumber evidence="2">3.2.1.14</ecNumber>
    </recommendedName>
</protein>
<dbReference type="EC" id="3.2.1.14" evidence="2"/>
<keyword evidence="5" id="KW-0732">Signal</keyword>
<evidence type="ECO:0000256" key="5">
    <source>
        <dbReference type="SAM" id="SignalP"/>
    </source>
</evidence>
<evidence type="ECO:0000259" key="6">
    <source>
        <dbReference type="PROSITE" id="PS50930"/>
    </source>
</evidence>
<organism evidence="8 9">
    <name type="scientific">Chitiniphilus eburneus</name>
    <dbReference type="NCBI Taxonomy" id="2571148"/>
    <lineage>
        <taxon>Bacteria</taxon>
        <taxon>Pseudomonadati</taxon>
        <taxon>Pseudomonadota</taxon>
        <taxon>Betaproteobacteria</taxon>
        <taxon>Neisseriales</taxon>
        <taxon>Chitinibacteraceae</taxon>
        <taxon>Chitiniphilus</taxon>
    </lineage>
</organism>
<dbReference type="OrthoDB" id="8573752at2"/>
<name>A0A4U0PWM1_9NEIS</name>
<evidence type="ECO:0000256" key="4">
    <source>
        <dbReference type="SAM" id="Phobius"/>
    </source>
</evidence>
<feature type="domain" description="GH18" evidence="7">
    <location>
        <begin position="27"/>
        <end position="395"/>
    </location>
</feature>
<keyword evidence="9" id="KW-1185">Reference proteome</keyword>
<dbReference type="PANTHER" id="PTHR11177:SF317">
    <property type="entry name" value="CHITINASE 12-RELATED"/>
    <property type="match status" value="1"/>
</dbReference>
<evidence type="ECO:0000256" key="1">
    <source>
        <dbReference type="ARBA" id="ARBA00000822"/>
    </source>
</evidence>
<keyword evidence="3" id="KW-0624">Polysaccharide degradation</keyword>
<dbReference type="InterPro" id="IPR001223">
    <property type="entry name" value="Glyco_hydro18_cat"/>
</dbReference>
<keyword evidence="4" id="KW-1133">Transmembrane helix</keyword>
<dbReference type="EMBL" id="SUMF01000013">
    <property type="protein sequence ID" value="TJZ72946.1"/>
    <property type="molecule type" value="Genomic_DNA"/>
</dbReference>
<dbReference type="InterPro" id="IPR029070">
    <property type="entry name" value="Chitinase_insertion_sf"/>
</dbReference>
<dbReference type="PROSITE" id="PS50930">
    <property type="entry name" value="HTH_LYTTR"/>
    <property type="match status" value="1"/>
</dbReference>
<evidence type="ECO:0000259" key="7">
    <source>
        <dbReference type="PROSITE" id="PS51910"/>
    </source>
</evidence>
<dbReference type="Proteomes" id="UP000310016">
    <property type="component" value="Unassembled WGS sequence"/>
</dbReference>
<dbReference type="GO" id="GO:0008061">
    <property type="term" value="F:chitin binding"/>
    <property type="evidence" value="ECO:0007669"/>
    <property type="project" value="InterPro"/>
</dbReference>
<dbReference type="InterPro" id="IPR017853">
    <property type="entry name" value="GH"/>
</dbReference>
<dbReference type="PROSITE" id="PS51910">
    <property type="entry name" value="GH18_2"/>
    <property type="match status" value="1"/>
</dbReference>
<dbReference type="Pfam" id="PF00704">
    <property type="entry name" value="Glyco_hydro_18"/>
    <property type="match status" value="1"/>
</dbReference>
<dbReference type="InterPro" id="IPR007492">
    <property type="entry name" value="LytTR_DNA-bd_dom"/>
</dbReference>
<dbReference type="InterPro" id="IPR011583">
    <property type="entry name" value="Chitinase_II/V-like_cat"/>
</dbReference>
<keyword evidence="4" id="KW-0472">Membrane</keyword>
<feature type="transmembrane region" description="Helical" evidence="4">
    <location>
        <begin position="410"/>
        <end position="430"/>
    </location>
</feature>
<dbReference type="GO" id="GO:0006032">
    <property type="term" value="P:chitin catabolic process"/>
    <property type="evidence" value="ECO:0007669"/>
    <property type="project" value="UniProtKB-KW"/>
</dbReference>
<dbReference type="AlphaFoldDB" id="A0A4U0PWM1"/>
<comment type="caution">
    <text evidence="8">The sequence shown here is derived from an EMBL/GenBank/DDBJ whole genome shotgun (WGS) entry which is preliminary data.</text>
</comment>
<dbReference type="GO" id="GO:0005975">
    <property type="term" value="P:carbohydrate metabolic process"/>
    <property type="evidence" value="ECO:0007669"/>
    <property type="project" value="InterPro"/>
</dbReference>
<dbReference type="InterPro" id="IPR050314">
    <property type="entry name" value="Glycosyl_Hydrlase_18"/>
</dbReference>
<feature type="signal peptide" evidence="5">
    <location>
        <begin position="1"/>
        <end position="21"/>
    </location>
</feature>
<reference evidence="8 9" key="1">
    <citation type="submission" date="2019-04" db="EMBL/GenBank/DDBJ databases">
        <title>Chitiniphilus eburnea sp. nov., a novel chitinolytic bacterium isolated from aquaculture sludge.</title>
        <authorList>
            <person name="Sheng M."/>
        </authorList>
    </citation>
    <scope>NUCLEOTIDE SEQUENCE [LARGE SCALE GENOMIC DNA]</scope>
    <source>
        <strain evidence="8 9">HX-2-15</strain>
    </source>
</reference>
<dbReference type="SMART" id="SM00850">
    <property type="entry name" value="LytTR"/>
    <property type="match status" value="1"/>
</dbReference>
<keyword evidence="4" id="KW-0812">Transmembrane</keyword>